<dbReference type="Gene3D" id="2.130.10.10">
    <property type="entry name" value="YVTN repeat-like/Quinoprotein amine dehydrogenase"/>
    <property type="match status" value="1"/>
</dbReference>
<dbReference type="GO" id="GO:0005634">
    <property type="term" value="C:nucleus"/>
    <property type="evidence" value="ECO:0007669"/>
    <property type="project" value="EnsemblFungi"/>
</dbReference>
<dbReference type="InParanoid" id="G8JNF1"/>
<evidence type="ECO:0000313" key="3">
    <source>
        <dbReference type="EMBL" id="AET37615.1"/>
    </source>
</evidence>
<dbReference type="InterPro" id="IPR036322">
    <property type="entry name" value="WD40_repeat_dom_sf"/>
</dbReference>
<dbReference type="InterPro" id="IPR052301">
    <property type="entry name" value="SCF_F-box/WD-repeat"/>
</dbReference>
<dbReference type="STRING" id="931890.G8JNF1"/>
<evidence type="ECO:0000256" key="1">
    <source>
        <dbReference type="SAM" id="MobiDB-lite"/>
    </source>
</evidence>
<dbReference type="Proteomes" id="UP000006790">
    <property type="component" value="Chromosome 1"/>
</dbReference>
<dbReference type="AlphaFoldDB" id="G8JNF1"/>
<dbReference type="eggNOG" id="KOG0274">
    <property type="taxonomic scope" value="Eukaryota"/>
</dbReference>
<dbReference type="Gene3D" id="1.20.1280.50">
    <property type="match status" value="1"/>
</dbReference>
<dbReference type="GO" id="GO:0031146">
    <property type="term" value="P:SCF-dependent proteasomal ubiquitin-dependent protein catabolic process"/>
    <property type="evidence" value="ECO:0007669"/>
    <property type="project" value="EnsemblFungi"/>
</dbReference>
<feature type="region of interest" description="Disordered" evidence="1">
    <location>
        <begin position="575"/>
        <end position="598"/>
    </location>
</feature>
<dbReference type="SMART" id="SM00256">
    <property type="entry name" value="FBOX"/>
    <property type="match status" value="1"/>
</dbReference>
<dbReference type="EMBL" id="CP002497">
    <property type="protein sequence ID" value="AET37615.1"/>
    <property type="molecule type" value="Genomic_DNA"/>
</dbReference>
<dbReference type="GO" id="GO:0006974">
    <property type="term" value="P:DNA damage response"/>
    <property type="evidence" value="ECO:0007669"/>
    <property type="project" value="EnsemblFungi"/>
</dbReference>
<reference evidence="4" key="1">
    <citation type="journal article" date="2012" name="G3 (Bethesda)">
        <title>Pichia sorbitophila, an interspecies yeast hybrid reveals early steps of genome resolution following polyploidization.</title>
        <authorList>
            <person name="Leh Louis V."/>
            <person name="Despons L."/>
            <person name="Friedrich A."/>
            <person name="Martin T."/>
            <person name="Durrens P."/>
            <person name="Casaregola S."/>
            <person name="Neuveglise C."/>
            <person name="Fairhead C."/>
            <person name="Marck C."/>
            <person name="Cruz J.A."/>
            <person name="Straub M.L."/>
            <person name="Kugler V."/>
            <person name="Sacerdot C."/>
            <person name="Uzunov Z."/>
            <person name="Thierry A."/>
            <person name="Weiss S."/>
            <person name="Bleykasten C."/>
            <person name="De Montigny J."/>
            <person name="Jacques N."/>
            <person name="Jung P."/>
            <person name="Lemaire M."/>
            <person name="Mallet S."/>
            <person name="Morel G."/>
            <person name="Richard G.F."/>
            <person name="Sarkar A."/>
            <person name="Savel G."/>
            <person name="Schacherer J."/>
            <person name="Seret M.L."/>
            <person name="Talla E."/>
            <person name="Samson G."/>
            <person name="Jubin C."/>
            <person name="Poulain J."/>
            <person name="Vacherie B."/>
            <person name="Barbe V."/>
            <person name="Pelletier E."/>
            <person name="Sherman D.J."/>
            <person name="Westhof E."/>
            <person name="Weissenbach J."/>
            <person name="Baret P.V."/>
            <person name="Wincker P."/>
            <person name="Gaillardin C."/>
            <person name="Dujon B."/>
            <person name="Souciet J.L."/>
        </authorList>
    </citation>
    <scope>NUCLEOTIDE SEQUENCE [LARGE SCALE GENOMIC DNA]</scope>
    <source>
        <strain evidence="4">CBS 270.75 / DBVPG 7215 / KCTC 17166 / NRRL Y-17582</strain>
    </source>
</reference>
<evidence type="ECO:0000313" key="4">
    <source>
        <dbReference type="Proteomes" id="UP000006790"/>
    </source>
</evidence>
<organism evidence="3 4">
    <name type="scientific">Eremothecium cymbalariae (strain CBS 270.75 / DBVPG 7215 / KCTC 17166 / NRRL Y-17582)</name>
    <name type="common">Yeast</name>
    <dbReference type="NCBI Taxonomy" id="931890"/>
    <lineage>
        <taxon>Eukaryota</taxon>
        <taxon>Fungi</taxon>
        <taxon>Dikarya</taxon>
        <taxon>Ascomycota</taxon>
        <taxon>Saccharomycotina</taxon>
        <taxon>Saccharomycetes</taxon>
        <taxon>Saccharomycetales</taxon>
        <taxon>Saccharomycetaceae</taxon>
        <taxon>Eremothecium</taxon>
    </lineage>
</organism>
<feature type="compositionally biased region" description="Low complexity" evidence="1">
    <location>
        <begin position="584"/>
        <end position="598"/>
    </location>
</feature>
<dbReference type="GO" id="GO:0019005">
    <property type="term" value="C:SCF ubiquitin ligase complex"/>
    <property type="evidence" value="ECO:0007669"/>
    <property type="project" value="EnsemblFungi"/>
</dbReference>
<sequence length="598" mass="68421">MSDVQSLLQLPSEILVHIFSHLDEQDFLVLKQISQKFADIIDDEELWKNLLLRRIHTKYFPSYSRSNKYSIEYVERNSALKKWRNKRAIQTKYTISYDQRQVPPGSLVNSGEQRVIFEYPRCACYSEGVVTFLQLQAKRRKDRLSHVQCPTPSGCSVMHFNINAVVFGRYDGKVFGKLLTNKTYLSPVLEFDSRHESAVTAIATAAFEGSSDDWVVSGSDEGELIWWCNTKMYSRLRFSNRKILHIFIHKKTTVAIDKTHIHVVENMHEPYSIELEDILGISFDDIRSQKVDFGARLLLLAGIQDIYVVSIDPHKDIGSVRNIKLEHSIEEIVLDDATSRKEQNPSNIAGGDGCYAAVLTSDNSVMVLNIRSPGLGLNPQIKLSFHERLHICHISNLILACAFSGMVALYDASTGTEIRVIKRTDKYPEFLNIADGQLLIQSGHMLNYYQYVSSETLHRKTSSRRSDKSNKWNEQLKAQLSIYDEEERLKREKLDAEERLRRNFVGDVEDEELQLKIALLESESTELHHQDTFDEELQQALEESRKLHAVSNINIGAEEEDEELVRILEQSRLETDATLKNPLSESTNNSTQTSSSSD</sequence>
<dbReference type="PANTHER" id="PTHR14381">
    <property type="entry name" value="DACTYLIN"/>
    <property type="match status" value="1"/>
</dbReference>
<feature type="domain" description="F-box" evidence="2">
    <location>
        <begin position="4"/>
        <end position="50"/>
    </location>
</feature>
<dbReference type="GO" id="GO:0071406">
    <property type="term" value="P:cellular response to methylmercury"/>
    <property type="evidence" value="ECO:0007669"/>
    <property type="project" value="EnsemblFungi"/>
</dbReference>
<dbReference type="OrthoDB" id="2095648at2759"/>
<dbReference type="GeneID" id="11471727"/>
<dbReference type="SUPFAM" id="SSF81383">
    <property type="entry name" value="F-box domain"/>
    <property type="match status" value="1"/>
</dbReference>
<dbReference type="HOGENOM" id="CLU_425266_0_0_1"/>
<name>G8JNF1_ERECY</name>
<dbReference type="PANTHER" id="PTHR14381:SF1">
    <property type="entry name" value="F-BOX_WD REPEAT-CONTAINING PROTEIN 4"/>
    <property type="match status" value="1"/>
</dbReference>
<dbReference type="InterPro" id="IPR036047">
    <property type="entry name" value="F-box-like_dom_sf"/>
</dbReference>
<protein>
    <recommendedName>
        <fullName evidence="2">F-box domain-containing protein</fullName>
    </recommendedName>
</protein>
<proteinExistence type="predicted"/>
<dbReference type="KEGG" id="erc:Ecym_1384"/>
<dbReference type="GO" id="GO:0005737">
    <property type="term" value="C:cytoplasm"/>
    <property type="evidence" value="ECO:0007669"/>
    <property type="project" value="EnsemblFungi"/>
</dbReference>
<dbReference type="FunCoup" id="G8JNF1">
    <property type="interactions" value="98"/>
</dbReference>
<gene>
    <name evidence="3" type="ordered locus">Ecym_1384</name>
</gene>
<dbReference type="RefSeq" id="XP_003644432.1">
    <property type="nucleotide sequence ID" value="XM_003644384.1"/>
</dbReference>
<dbReference type="InterPro" id="IPR001810">
    <property type="entry name" value="F-box_dom"/>
</dbReference>
<dbReference type="Pfam" id="PF12937">
    <property type="entry name" value="F-box-like"/>
    <property type="match status" value="1"/>
</dbReference>
<dbReference type="OMA" id="CTTPQGC"/>
<dbReference type="PROSITE" id="PS50181">
    <property type="entry name" value="FBOX"/>
    <property type="match status" value="1"/>
</dbReference>
<evidence type="ECO:0000259" key="2">
    <source>
        <dbReference type="PROSITE" id="PS50181"/>
    </source>
</evidence>
<dbReference type="SUPFAM" id="SSF50978">
    <property type="entry name" value="WD40 repeat-like"/>
    <property type="match status" value="1"/>
</dbReference>
<dbReference type="InterPro" id="IPR015943">
    <property type="entry name" value="WD40/YVTN_repeat-like_dom_sf"/>
</dbReference>
<keyword evidence="4" id="KW-1185">Reference proteome</keyword>
<accession>G8JNF1</accession>